<organism evidence="11 12">
    <name type="scientific">Candidatus Shapirobacteria bacterium CG_4_10_14_3_um_filter_35_13</name>
    <dbReference type="NCBI Taxonomy" id="1974873"/>
    <lineage>
        <taxon>Bacteria</taxon>
        <taxon>Candidatus Shapironibacteriota</taxon>
    </lineage>
</organism>
<keyword evidence="6" id="KW-0030">Aminoacyl-tRNA synthetase</keyword>
<dbReference type="GO" id="GO:0004828">
    <property type="term" value="F:serine-tRNA ligase activity"/>
    <property type="evidence" value="ECO:0007669"/>
    <property type="project" value="UniProtKB-UniRule"/>
</dbReference>
<evidence type="ECO:0000256" key="7">
    <source>
        <dbReference type="NCBIfam" id="TIGR00414"/>
    </source>
</evidence>
<evidence type="ECO:0000256" key="2">
    <source>
        <dbReference type="ARBA" id="ARBA00022598"/>
    </source>
</evidence>
<dbReference type="PANTHER" id="PTHR11778">
    <property type="entry name" value="SERYL-TRNA SYNTHETASE"/>
    <property type="match status" value="1"/>
</dbReference>
<feature type="binding site" evidence="8">
    <location>
        <position position="382"/>
    </location>
    <ligand>
        <name>L-serine</name>
        <dbReference type="ChEBI" id="CHEBI:33384"/>
    </ligand>
</feature>
<keyword evidence="3" id="KW-0547">Nucleotide-binding</keyword>
<dbReference type="InterPro" id="IPR002314">
    <property type="entry name" value="aa-tRNA-synt_IIb"/>
</dbReference>
<dbReference type="SUPFAM" id="SSF55681">
    <property type="entry name" value="Class II aaRS and biotin synthetases"/>
    <property type="match status" value="1"/>
</dbReference>
<feature type="binding site" evidence="9">
    <location>
        <begin position="261"/>
        <end position="263"/>
    </location>
    <ligand>
        <name>ATP</name>
        <dbReference type="ChEBI" id="CHEBI:30616"/>
    </ligand>
</feature>
<protein>
    <recommendedName>
        <fullName evidence="1 7">Serine--tRNA ligase</fullName>
        <ecNumber evidence="1 7">6.1.1.11</ecNumber>
    </recommendedName>
</protein>
<proteinExistence type="predicted"/>
<evidence type="ECO:0000256" key="5">
    <source>
        <dbReference type="ARBA" id="ARBA00022917"/>
    </source>
</evidence>
<dbReference type="Pfam" id="PF02403">
    <property type="entry name" value="Seryl_tRNA_N"/>
    <property type="match status" value="1"/>
</dbReference>
<sequence>MTKMIDINLLRTNPEIVKKNLQNRGKDIAVIDQLIALDSANRETQKQVETLRADQNKISKDIKGKPTNEQLKSATKIKEELKVIGDKLKNSSAELNNLLEEIPNICATDVPVGKDDNDNVVIKTVGQKPVFDFTPKDHIDLGEVLDILDVKKAGELSGSRFGYFKNQGAVLEMAVMFYAFNKLVAKGWRGMIPPTMIKSKTEWGCGYTSNKNLFNASYSIPEDDLIFISSSEHSVIPFHSNEILDSKIFPIKYVNFSPCFRREAGTYGKDTRGLFRVHFFNKVEMNVFTLPDFKISDAMQQEMLAIEEEIMQDFGLHYQIVNCCTGDLPQPNRRMFDINTWFPGQNNYRETQSCSTCSDYQSRRLNTKVKIDGENKFVHILNATVITDRAVLAIIENGQQANGSINIPPCLVPLTSFATIPTLS</sequence>
<dbReference type="NCBIfam" id="TIGR00414">
    <property type="entry name" value="serS"/>
    <property type="match status" value="1"/>
</dbReference>
<dbReference type="AlphaFoldDB" id="A0A2M7LJ73"/>
<feature type="binding site" evidence="9">
    <location>
        <begin position="277"/>
        <end position="280"/>
    </location>
    <ligand>
        <name>ATP</name>
        <dbReference type="ChEBI" id="CHEBI:30616"/>
    </ligand>
</feature>
<comment type="caution">
    <text evidence="11">The sequence shown here is derived from an EMBL/GenBank/DDBJ whole genome shotgun (WGS) entry which is preliminary data.</text>
</comment>
<dbReference type="InterPro" id="IPR002317">
    <property type="entry name" value="Ser-tRNA-ligase_type_1"/>
</dbReference>
<feature type="domain" description="Aminoacyl-transfer RNA synthetases class-II family profile" evidence="10">
    <location>
        <begin position="183"/>
        <end position="413"/>
    </location>
</feature>
<dbReference type="PROSITE" id="PS50862">
    <property type="entry name" value="AA_TRNA_LIGASE_II"/>
    <property type="match status" value="1"/>
</dbReference>
<dbReference type="InterPro" id="IPR045864">
    <property type="entry name" value="aa-tRNA-synth_II/BPL/LPL"/>
</dbReference>
<dbReference type="InterPro" id="IPR042103">
    <property type="entry name" value="SerRS_1_N_sf"/>
</dbReference>
<feature type="binding site" evidence="8">
    <location>
        <position position="284"/>
    </location>
    <ligand>
        <name>L-serine</name>
        <dbReference type="ChEBI" id="CHEBI:33384"/>
    </ligand>
</feature>
<evidence type="ECO:0000256" key="9">
    <source>
        <dbReference type="PIRSR" id="PIRSR001529-2"/>
    </source>
</evidence>
<evidence type="ECO:0000313" key="12">
    <source>
        <dbReference type="Proteomes" id="UP000229531"/>
    </source>
</evidence>
<evidence type="ECO:0000256" key="6">
    <source>
        <dbReference type="ARBA" id="ARBA00023146"/>
    </source>
</evidence>
<evidence type="ECO:0000313" key="11">
    <source>
        <dbReference type="EMBL" id="PIX68114.1"/>
    </source>
</evidence>
<feature type="site" description="Important for serine binding" evidence="8">
    <location>
        <position position="384"/>
    </location>
</feature>
<dbReference type="InterPro" id="IPR006195">
    <property type="entry name" value="aa-tRNA-synth_II"/>
</dbReference>
<dbReference type="Pfam" id="PF00587">
    <property type="entry name" value="tRNA-synt_2b"/>
    <property type="match status" value="1"/>
</dbReference>
<dbReference type="SUPFAM" id="SSF46589">
    <property type="entry name" value="tRNA-binding arm"/>
    <property type="match status" value="1"/>
</dbReference>
<reference evidence="12" key="1">
    <citation type="submission" date="2017-09" db="EMBL/GenBank/DDBJ databases">
        <title>Depth-based differentiation of microbial function through sediment-hosted aquifers and enrichment of novel symbionts in the deep terrestrial subsurface.</title>
        <authorList>
            <person name="Probst A.J."/>
            <person name="Ladd B."/>
            <person name="Jarett J.K."/>
            <person name="Geller-Mcgrath D.E."/>
            <person name="Sieber C.M.K."/>
            <person name="Emerson J.B."/>
            <person name="Anantharaman K."/>
            <person name="Thomas B.C."/>
            <person name="Malmstrom R."/>
            <person name="Stieglmeier M."/>
            <person name="Klingl A."/>
            <person name="Woyke T."/>
            <person name="Ryan C.M."/>
            <person name="Banfield J.F."/>
        </authorList>
    </citation>
    <scope>NUCLEOTIDE SEQUENCE [LARGE SCALE GENOMIC DNA]</scope>
</reference>
<dbReference type="EMBL" id="PFJG01000026">
    <property type="protein sequence ID" value="PIX68114.1"/>
    <property type="molecule type" value="Genomic_DNA"/>
</dbReference>
<dbReference type="PIRSF" id="PIRSF001529">
    <property type="entry name" value="Ser-tRNA-synth_IIa"/>
    <property type="match status" value="1"/>
</dbReference>
<evidence type="ECO:0000256" key="8">
    <source>
        <dbReference type="PIRSR" id="PIRSR001529-1"/>
    </source>
</evidence>
<feature type="binding site" evidence="9">
    <location>
        <begin position="350"/>
        <end position="353"/>
    </location>
    <ligand>
        <name>ATP</name>
        <dbReference type="ChEBI" id="CHEBI:30616"/>
    </ligand>
</feature>
<keyword evidence="2 11" id="KW-0436">Ligase</keyword>
<dbReference type="GO" id="GO:0005524">
    <property type="term" value="F:ATP binding"/>
    <property type="evidence" value="ECO:0007669"/>
    <property type="project" value="UniProtKB-KW"/>
</dbReference>
<evidence type="ECO:0000259" key="10">
    <source>
        <dbReference type="PROSITE" id="PS50862"/>
    </source>
</evidence>
<keyword evidence="5" id="KW-0648">Protein biosynthesis</keyword>
<accession>A0A2M7LJ73</accession>
<dbReference type="Proteomes" id="UP000229531">
    <property type="component" value="Unassembled WGS sequence"/>
</dbReference>
<name>A0A2M7LJ73_9BACT</name>
<evidence type="ECO:0000256" key="1">
    <source>
        <dbReference type="ARBA" id="ARBA00012840"/>
    </source>
</evidence>
<dbReference type="InterPro" id="IPR010978">
    <property type="entry name" value="tRNA-bd_arm"/>
</dbReference>
<feature type="binding site" evidence="8">
    <location>
        <position position="261"/>
    </location>
    <ligand>
        <name>L-serine</name>
        <dbReference type="ChEBI" id="CHEBI:33384"/>
    </ligand>
</feature>
<gene>
    <name evidence="11" type="ORF">COZ41_01405</name>
</gene>
<dbReference type="GO" id="GO:0005737">
    <property type="term" value="C:cytoplasm"/>
    <property type="evidence" value="ECO:0007669"/>
    <property type="project" value="UniProtKB-UniRule"/>
</dbReference>
<evidence type="ECO:0000256" key="3">
    <source>
        <dbReference type="ARBA" id="ARBA00022741"/>
    </source>
</evidence>
<keyword evidence="4 9" id="KW-0067">ATP-binding</keyword>
<dbReference type="Gene3D" id="1.10.287.40">
    <property type="entry name" value="Serine-tRNA synthetase, tRNA binding domain"/>
    <property type="match status" value="1"/>
</dbReference>
<dbReference type="GO" id="GO:0006434">
    <property type="term" value="P:seryl-tRNA aminoacylation"/>
    <property type="evidence" value="ECO:0007669"/>
    <property type="project" value="UniProtKB-UniRule"/>
</dbReference>
<dbReference type="InterPro" id="IPR015866">
    <property type="entry name" value="Ser-tRNA-synth_1_N"/>
</dbReference>
<dbReference type="EC" id="6.1.1.11" evidence="1 7"/>
<evidence type="ECO:0000256" key="4">
    <source>
        <dbReference type="ARBA" id="ARBA00022840"/>
    </source>
</evidence>
<dbReference type="Gene3D" id="3.30.930.10">
    <property type="entry name" value="Bira Bifunctional Protein, Domain 2"/>
    <property type="match status" value="1"/>
</dbReference>
<dbReference type="PRINTS" id="PR00981">
    <property type="entry name" value="TRNASYNTHSER"/>
</dbReference>